<evidence type="ECO:0000313" key="9">
    <source>
        <dbReference type="EMBL" id="TJZ54625.1"/>
    </source>
</evidence>
<keyword evidence="4 5" id="KW-0067">ATP-binding</keyword>
<dbReference type="InterPro" id="IPR011009">
    <property type="entry name" value="Kinase-like_dom_sf"/>
</dbReference>
<dbReference type="Gene3D" id="3.30.200.20">
    <property type="entry name" value="Phosphorylase Kinase, domain 1"/>
    <property type="match status" value="1"/>
</dbReference>
<dbReference type="CDD" id="cd14014">
    <property type="entry name" value="STKc_PknB_like"/>
    <property type="match status" value="1"/>
</dbReference>
<gene>
    <name evidence="9" type="ORF">FCH28_16200</name>
</gene>
<dbReference type="InterPro" id="IPR000719">
    <property type="entry name" value="Prot_kinase_dom"/>
</dbReference>
<feature type="region of interest" description="Disordered" evidence="6">
    <location>
        <begin position="336"/>
        <end position="463"/>
    </location>
</feature>
<accession>A0A4U0NJX8</accession>
<feature type="compositionally biased region" description="Low complexity" evidence="6">
    <location>
        <begin position="352"/>
        <end position="362"/>
    </location>
</feature>
<feature type="region of interest" description="Disordered" evidence="6">
    <location>
        <begin position="494"/>
        <end position="545"/>
    </location>
</feature>
<dbReference type="InterPro" id="IPR017441">
    <property type="entry name" value="Protein_kinase_ATP_BS"/>
</dbReference>
<feature type="binding site" evidence="5">
    <location>
        <position position="89"/>
    </location>
    <ligand>
        <name>ATP</name>
        <dbReference type="ChEBI" id="CHEBI:30616"/>
    </ligand>
</feature>
<feature type="transmembrane region" description="Helical" evidence="7">
    <location>
        <begin position="466"/>
        <end position="490"/>
    </location>
</feature>
<dbReference type="SUPFAM" id="SSF56112">
    <property type="entry name" value="Protein kinase-like (PK-like)"/>
    <property type="match status" value="1"/>
</dbReference>
<evidence type="ECO:0000256" key="5">
    <source>
        <dbReference type="PROSITE-ProRule" id="PRU10141"/>
    </source>
</evidence>
<dbReference type="Proteomes" id="UP000308697">
    <property type="component" value="Unassembled WGS sequence"/>
</dbReference>
<dbReference type="PANTHER" id="PTHR43289">
    <property type="entry name" value="MITOGEN-ACTIVATED PROTEIN KINASE KINASE KINASE 20-RELATED"/>
    <property type="match status" value="1"/>
</dbReference>
<keyword evidence="7" id="KW-0812">Transmembrane</keyword>
<dbReference type="AlphaFoldDB" id="A0A4U0NJX8"/>
<evidence type="ECO:0000313" key="10">
    <source>
        <dbReference type="Proteomes" id="UP000308697"/>
    </source>
</evidence>
<feature type="domain" description="Protein kinase" evidence="8">
    <location>
        <begin position="61"/>
        <end position="325"/>
    </location>
</feature>
<dbReference type="EMBL" id="SUMB01000004">
    <property type="protein sequence ID" value="TJZ54625.1"/>
    <property type="molecule type" value="Genomic_DNA"/>
</dbReference>
<evidence type="ECO:0000256" key="4">
    <source>
        <dbReference type="ARBA" id="ARBA00022840"/>
    </source>
</evidence>
<evidence type="ECO:0000256" key="1">
    <source>
        <dbReference type="ARBA" id="ARBA00022679"/>
    </source>
</evidence>
<dbReference type="SMART" id="SM00220">
    <property type="entry name" value="S_TKc"/>
    <property type="match status" value="1"/>
</dbReference>
<dbReference type="PROSITE" id="PS00107">
    <property type="entry name" value="PROTEIN_KINASE_ATP"/>
    <property type="match status" value="1"/>
</dbReference>
<dbReference type="GO" id="GO:0005524">
    <property type="term" value="F:ATP binding"/>
    <property type="evidence" value="ECO:0007669"/>
    <property type="project" value="UniProtKB-UniRule"/>
</dbReference>
<organism evidence="9 10">
    <name type="scientific">Streptomyces piniterrae</name>
    <dbReference type="NCBI Taxonomy" id="2571125"/>
    <lineage>
        <taxon>Bacteria</taxon>
        <taxon>Bacillati</taxon>
        <taxon>Actinomycetota</taxon>
        <taxon>Actinomycetes</taxon>
        <taxon>Kitasatosporales</taxon>
        <taxon>Streptomycetaceae</taxon>
        <taxon>Streptomyces</taxon>
    </lineage>
</organism>
<evidence type="ECO:0000256" key="6">
    <source>
        <dbReference type="SAM" id="MobiDB-lite"/>
    </source>
</evidence>
<dbReference type="Pfam" id="PF00069">
    <property type="entry name" value="Pkinase"/>
    <property type="match status" value="1"/>
</dbReference>
<feature type="compositionally biased region" description="Basic and acidic residues" evidence="6">
    <location>
        <begin position="494"/>
        <end position="506"/>
    </location>
</feature>
<protein>
    <submittedName>
        <fullName evidence="9">DUF4366 domain-containing protein</fullName>
    </submittedName>
</protein>
<reference evidence="9 10" key="1">
    <citation type="submission" date="2019-04" db="EMBL/GenBank/DDBJ databases">
        <title>Streptomyces piniterrae sp. nov., a heliquinomycin-producing actinomycete isolated from rhizosphere soil of Pinus yunnanensis.</title>
        <authorList>
            <person name="Zhuang X."/>
            <person name="Zhao J."/>
        </authorList>
    </citation>
    <scope>NUCLEOTIDE SEQUENCE [LARGE SCALE GENOMIC DNA]</scope>
    <source>
        <strain evidence="10">jys28</strain>
    </source>
</reference>
<dbReference type="PANTHER" id="PTHR43289:SF34">
    <property type="entry name" value="SERINE_THREONINE-PROTEIN KINASE YBDM-RELATED"/>
    <property type="match status" value="1"/>
</dbReference>
<dbReference type="InterPro" id="IPR008271">
    <property type="entry name" value="Ser/Thr_kinase_AS"/>
</dbReference>
<sequence>MSRCGPWPDKVLPRCGVRGRQPSCRHGGPIFESGDVVVNSVGSSGIFQPLEGDDPKAIAGYRLTAKLGSGGMGKVYLSYTPGGRPVAIKVIRPEFSEDAEFRRRFKQEVQSAQRVQGLYTAPVIDADADGASPWLATAYVPGPSLSAAVAEHGRLPVPTVLLLVAGIAEALQVIHGAGIVHRDLKPSNVLLAADGPRVIDFGIARAADATSLTSSGVTVGTPTFMAPEQAAGSTITPATDIFALGQVAAYAAIGNPAFGEGTSHGVLYRIVHEEPDLTGLPEELRELVTRCLTKDASARPSVAEVIELCGAASGQTQLRRPEEWLPKAVAADITTRSAAPAPAQAPPPPLEAPAQPAATPQAPAQPPTQPAQPPTQPAQPPAQPPVQPAAPPTQPATPPVQQVPTELNHPQTPPPGFGPAAYAQTATGTTPLASVPGGPASTGPASTGPTATVPAPQPPKKKRKGLMTALVLVCLLVFAGAGGGAVYYFMKDNGKKTTDQTDDKKKGATASPEATDGATSSPEAGDDPSAPPTPEKDPTPVDFKNVNIADEYHVSMADESMRPTDADNDTDEDFVFTDNDYSDDSVSTETGKLVLLDEGQEGSLETCRKETRFTESIPTKRLSKGSQMCLTTGYGHLALITFRGFAPESSTSKYITVDVRVWRNAVTPEETP</sequence>
<keyword evidence="7" id="KW-1133">Transmembrane helix</keyword>
<dbReference type="PROSITE" id="PS50011">
    <property type="entry name" value="PROTEIN_KINASE_DOM"/>
    <property type="match status" value="1"/>
</dbReference>
<dbReference type="PROSITE" id="PS00108">
    <property type="entry name" value="PROTEIN_KINASE_ST"/>
    <property type="match status" value="1"/>
</dbReference>
<evidence type="ECO:0000256" key="3">
    <source>
        <dbReference type="ARBA" id="ARBA00022777"/>
    </source>
</evidence>
<keyword evidence="7" id="KW-0472">Membrane</keyword>
<evidence type="ECO:0000256" key="7">
    <source>
        <dbReference type="SAM" id="Phobius"/>
    </source>
</evidence>
<name>A0A4U0NJX8_9ACTN</name>
<keyword evidence="3" id="KW-0418">Kinase</keyword>
<comment type="caution">
    <text evidence="9">The sequence shown here is derived from an EMBL/GenBank/DDBJ whole genome shotgun (WGS) entry which is preliminary data.</text>
</comment>
<keyword evidence="2 5" id="KW-0547">Nucleotide-binding</keyword>
<feature type="compositionally biased region" description="Pro residues" evidence="6">
    <location>
        <begin position="363"/>
        <end position="398"/>
    </location>
</feature>
<evidence type="ECO:0000259" key="8">
    <source>
        <dbReference type="PROSITE" id="PS50011"/>
    </source>
</evidence>
<evidence type="ECO:0000256" key="2">
    <source>
        <dbReference type="ARBA" id="ARBA00022741"/>
    </source>
</evidence>
<keyword evidence="10" id="KW-1185">Reference proteome</keyword>
<dbReference type="Gene3D" id="1.10.510.10">
    <property type="entry name" value="Transferase(Phosphotransferase) domain 1"/>
    <property type="match status" value="1"/>
</dbReference>
<dbReference type="OrthoDB" id="9762169at2"/>
<dbReference type="GO" id="GO:0004674">
    <property type="term" value="F:protein serine/threonine kinase activity"/>
    <property type="evidence" value="ECO:0007669"/>
    <property type="project" value="TreeGrafter"/>
</dbReference>
<proteinExistence type="predicted"/>
<keyword evidence="1" id="KW-0808">Transferase</keyword>